<feature type="domain" description="Calcineurin-like phosphoesterase" evidence="2">
    <location>
        <begin position="49"/>
        <end position="140"/>
    </location>
</feature>
<dbReference type="InterPro" id="IPR029052">
    <property type="entry name" value="Metallo-depent_PP-like"/>
</dbReference>
<organism evidence="3 4">
    <name type="scientific">Diacronema lutheri</name>
    <name type="common">Unicellular marine alga</name>
    <name type="synonym">Monochrysis lutheri</name>
    <dbReference type="NCBI Taxonomy" id="2081491"/>
    <lineage>
        <taxon>Eukaryota</taxon>
        <taxon>Haptista</taxon>
        <taxon>Haptophyta</taxon>
        <taxon>Pavlovophyceae</taxon>
        <taxon>Pavlovales</taxon>
        <taxon>Pavlovaceae</taxon>
        <taxon>Diacronema</taxon>
    </lineage>
</organism>
<evidence type="ECO:0000259" key="2">
    <source>
        <dbReference type="Pfam" id="PF00149"/>
    </source>
</evidence>
<feature type="chain" id="PRO_5035204859" description="Calcineurin-like phosphoesterase domain-containing protein" evidence="1">
    <location>
        <begin position="26"/>
        <end position="399"/>
    </location>
</feature>
<evidence type="ECO:0000256" key="1">
    <source>
        <dbReference type="SAM" id="SignalP"/>
    </source>
</evidence>
<dbReference type="Proteomes" id="UP000751190">
    <property type="component" value="Unassembled WGS sequence"/>
</dbReference>
<accession>A0A8J5XKN6</accession>
<dbReference type="Gene3D" id="3.60.21.10">
    <property type="match status" value="1"/>
</dbReference>
<proteinExistence type="predicted"/>
<dbReference type="PANTHER" id="PTHR46546">
    <property type="entry name" value="SHEWANELLA-LIKE PROTEIN PHOSPHATASE 1"/>
    <property type="match status" value="1"/>
</dbReference>
<dbReference type="AlphaFoldDB" id="A0A8J5XKN6"/>
<dbReference type="OrthoDB" id="5976022at2759"/>
<evidence type="ECO:0000313" key="4">
    <source>
        <dbReference type="Proteomes" id="UP000751190"/>
    </source>
</evidence>
<name>A0A8J5XKN6_DIALT</name>
<protein>
    <recommendedName>
        <fullName evidence="2">Calcineurin-like phosphoesterase domain-containing protein</fullName>
    </recommendedName>
</protein>
<gene>
    <name evidence="3" type="ORF">KFE25_012139</name>
</gene>
<dbReference type="SUPFAM" id="SSF56300">
    <property type="entry name" value="Metallo-dependent phosphatases"/>
    <property type="match status" value="1"/>
</dbReference>
<dbReference type="PANTHER" id="PTHR46546:SF4">
    <property type="entry name" value="SHEWANELLA-LIKE PROTEIN PHOSPHATASE 1"/>
    <property type="match status" value="1"/>
</dbReference>
<feature type="signal peptide" evidence="1">
    <location>
        <begin position="1"/>
        <end position="25"/>
    </location>
</feature>
<comment type="caution">
    <text evidence="3">The sequence shown here is derived from an EMBL/GenBank/DDBJ whole genome shotgun (WGS) entry which is preliminary data.</text>
</comment>
<dbReference type="GO" id="GO:0016787">
    <property type="term" value="F:hydrolase activity"/>
    <property type="evidence" value="ECO:0007669"/>
    <property type="project" value="InterPro"/>
</dbReference>
<dbReference type="InterPro" id="IPR004843">
    <property type="entry name" value="Calcineurin-like_PHP"/>
</dbReference>
<keyword evidence="4" id="KW-1185">Reference proteome</keyword>
<keyword evidence="1" id="KW-0732">Signal</keyword>
<dbReference type="OMA" id="SRIWRID"/>
<evidence type="ECO:0000313" key="3">
    <source>
        <dbReference type="EMBL" id="KAG8462319.1"/>
    </source>
</evidence>
<dbReference type="EMBL" id="JAGTXO010000021">
    <property type="protein sequence ID" value="KAG8462319.1"/>
    <property type="molecule type" value="Genomic_DNA"/>
</dbReference>
<sequence>MGAAIVWILLLAVCVLPAPSGGTAAQRSVRSALELRLPSRAPPLAGERTVYAVGDVHGDGRALRRLLAAAGVTDAAGRWAAGDAVLVQTGDLFDRHADDLEPLRLLRRLRRGARERGGEVCWLMGNHEALNMLGVLDYVPDGGFAPFDRLMRRWHIAIDAGFAALDPSDAAAATAPHERARRVAMAPGGIVARALAAPIALIVGETLFAHAGVRAAHVPLLAAWNAQAVAWARGDGAWPRAALSGVDSPVWTRVLSGDPDYDELGSGLPHEVCAELDDVLRATGCSRLVVGHTPQPRGVNCACANRVWRVDVGMSDVYGGPAELLRIDGSSGACAVFALPRGGACGEWLPASARTAPSHTPRRPAHARLAKYFGGPKPPLSVGADGVGAGVVGGNSAGD</sequence>
<dbReference type="Pfam" id="PF00149">
    <property type="entry name" value="Metallophos"/>
    <property type="match status" value="1"/>
</dbReference>
<reference evidence="3" key="1">
    <citation type="submission" date="2021-05" db="EMBL/GenBank/DDBJ databases">
        <title>The genome of the haptophyte Pavlova lutheri (Diacronema luteri, Pavlovales) - a model for lipid biosynthesis in eukaryotic algae.</title>
        <authorList>
            <person name="Hulatt C.J."/>
            <person name="Posewitz M.C."/>
        </authorList>
    </citation>
    <scope>NUCLEOTIDE SEQUENCE</scope>
    <source>
        <strain evidence="3">NIVA-4/92</strain>
    </source>
</reference>